<protein>
    <submittedName>
        <fullName evidence="1">Uncharacterized protein</fullName>
    </submittedName>
</protein>
<proteinExistence type="predicted"/>
<dbReference type="Proteomes" id="UP000007815">
    <property type="component" value="Unassembled WGS sequence"/>
</dbReference>
<gene>
    <name evidence="1" type="ORF">SRA_09988</name>
</gene>
<evidence type="ECO:0000313" key="2">
    <source>
        <dbReference type="Proteomes" id="UP000007815"/>
    </source>
</evidence>
<name>A0ABN0GSF4_STRRT</name>
<evidence type="ECO:0000313" key="1">
    <source>
        <dbReference type="EMBL" id="EJN93211.1"/>
    </source>
</evidence>
<accession>A0ABN0GSF4</accession>
<keyword evidence="2" id="KW-1185">Reference proteome</keyword>
<dbReference type="EMBL" id="AJTZ01000006">
    <property type="protein sequence ID" value="EJN93211.1"/>
    <property type="molecule type" value="Genomic_DNA"/>
</dbReference>
<reference evidence="1 2" key="1">
    <citation type="submission" date="2009-12" db="EMBL/GenBank/DDBJ databases">
        <authorList>
            <person name="Lefebure T."/>
            <person name="Cornejo O.E."/>
            <person name="Pavinski Bitar P.D."/>
            <person name="Lang P."/>
            <person name="Stanhope M.J."/>
        </authorList>
    </citation>
    <scope>NUCLEOTIDE SEQUENCE [LARGE SCALE GENOMIC DNA]</scope>
    <source>
        <strain evidence="1 2">FA-1</strain>
    </source>
</reference>
<sequence length="50" mass="5450">MQAESLPKTIFSAVVRVTVACATVTMELLKPWVQKSGMELRKEVASVLAT</sequence>
<comment type="caution">
    <text evidence="1">The sequence shown here is derived from an EMBL/GenBank/DDBJ whole genome shotgun (WGS) entry which is preliminary data.</text>
</comment>
<organism evidence="1 2">
    <name type="scientific">Streptococcus ratti FA-1 = DSM 20564</name>
    <dbReference type="NCBI Taxonomy" id="699248"/>
    <lineage>
        <taxon>Bacteria</taxon>
        <taxon>Bacillati</taxon>
        <taxon>Bacillota</taxon>
        <taxon>Bacilli</taxon>
        <taxon>Lactobacillales</taxon>
        <taxon>Streptococcaceae</taxon>
        <taxon>Streptococcus</taxon>
    </lineage>
</organism>